<proteinExistence type="inferred from homology"/>
<evidence type="ECO:0000313" key="4">
    <source>
        <dbReference type="Proteomes" id="UP001158576"/>
    </source>
</evidence>
<feature type="region of interest" description="Disordered" evidence="2">
    <location>
        <begin position="435"/>
        <end position="488"/>
    </location>
</feature>
<protein>
    <submittedName>
        <fullName evidence="3">Oidioi.mRNA.OKI2018_I69.PAR.g13137.t1.cds</fullName>
    </submittedName>
</protein>
<name>A0ABN7S396_OIKDI</name>
<dbReference type="Pfam" id="PF05794">
    <property type="entry name" value="Tcp11"/>
    <property type="match status" value="1"/>
</dbReference>
<dbReference type="InterPro" id="IPR008862">
    <property type="entry name" value="Tcp11"/>
</dbReference>
<keyword evidence="4" id="KW-1185">Reference proteome</keyword>
<feature type="compositionally biased region" description="Low complexity" evidence="2">
    <location>
        <begin position="453"/>
        <end position="467"/>
    </location>
</feature>
<sequence length="488" mass="54628">MPPGSEKERDVFDHGDDGRTTLPPLLESLAKGEKDAANMVLAYEISVNDEFELEKEDPAEDSVQGKIKSTVEKAFWDVVRDNLKNGDDEMVLPMIREIREQILTFLAPNSGTRERIKGQIDIELIEQQINQGTIDYGELFGGLITLLGQLCSPARDGLVEKAKKETDHVSQMAHITNLLRLMRIDMTNYAIRQIRPTIQKQHVQLQRENFTKWAQGRGDDATRLTVKWLRNGILELSRAGIEPKPFDILRKCYCLTLGTMDVKEWPETLVNEAERLSIIGIELKKILLIASSFLIIAAAVPRPYMCVKNQLKVKLMPIAARTKLEDLPLAIAVQAIEELKSFNLPDDVQNVIQGQITDLNDTHSIYSLLHKRAMDFLSEIAVPSSNNAPETPKGLSNIQTELAQLATIFGRVCGMNRMVFAEFYCHTIKQMLEANSGPLTPGRSQQIDDLSRSPESPARSPRSPANSGLTPRKEKPSPTPANDDLDLD</sequence>
<dbReference type="Proteomes" id="UP001158576">
    <property type="component" value="Chromosome PAR"/>
</dbReference>
<reference evidence="3 4" key="1">
    <citation type="submission" date="2021-04" db="EMBL/GenBank/DDBJ databases">
        <authorList>
            <person name="Bliznina A."/>
        </authorList>
    </citation>
    <scope>NUCLEOTIDE SEQUENCE [LARGE SCALE GENOMIC DNA]</scope>
</reference>
<dbReference type="PANTHER" id="PTHR12832">
    <property type="entry name" value="TESTIS-SPECIFIC PROTEIN PBS13 T-COMPLEX 11"/>
    <property type="match status" value="1"/>
</dbReference>
<evidence type="ECO:0000256" key="1">
    <source>
        <dbReference type="ARBA" id="ARBA00010954"/>
    </source>
</evidence>
<organism evidence="3 4">
    <name type="scientific">Oikopleura dioica</name>
    <name type="common">Tunicate</name>
    <dbReference type="NCBI Taxonomy" id="34765"/>
    <lineage>
        <taxon>Eukaryota</taxon>
        <taxon>Metazoa</taxon>
        <taxon>Chordata</taxon>
        <taxon>Tunicata</taxon>
        <taxon>Appendicularia</taxon>
        <taxon>Copelata</taxon>
        <taxon>Oikopleuridae</taxon>
        <taxon>Oikopleura</taxon>
    </lineage>
</organism>
<accession>A0ABN7S396</accession>
<feature type="compositionally biased region" description="Basic and acidic residues" evidence="2">
    <location>
        <begin position="1"/>
        <end position="19"/>
    </location>
</feature>
<gene>
    <name evidence="3" type="ORF">OKIOD_LOCUS4695</name>
</gene>
<evidence type="ECO:0000256" key="2">
    <source>
        <dbReference type="SAM" id="MobiDB-lite"/>
    </source>
</evidence>
<dbReference type="PANTHER" id="PTHR12832:SF11">
    <property type="entry name" value="LD23868P"/>
    <property type="match status" value="1"/>
</dbReference>
<evidence type="ECO:0000313" key="3">
    <source>
        <dbReference type="EMBL" id="CAG5091565.1"/>
    </source>
</evidence>
<comment type="similarity">
    <text evidence="1">Belongs to the TCP11 family.</text>
</comment>
<dbReference type="EMBL" id="OU015568">
    <property type="protein sequence ID" value="CAG5091565.1"/>
    <property type="molecule type" value="Genomic_DNA"/>
</dbReference>
<feature type="region of interest" description="Disordered" evidence="2">
    <location>
        <begin position="1"/>
        <end position="24"/>
    </location>
</feature>